<evidence type="ECO:0000256" key="2">
    <source>
        <dbReference type="SAM" id="SignalP"/>
    </source>
</evidence>
<gene>
    <name evidence="3" type="ORF">J2X20_003838</name>
</gene>
<dbReference type="EMBL" id="JAVDXU010000003">
    <property type="protein sequence ID" value="MDR7271170.1"/>
    <property type="molecule type" value="Genomic_DNA"/>
</dbReference>
<organism evidence="3 4">
    <name type="scientific">Roseateles saccharophilus</name>
    <name type="common">Pseudomonas saccharophila</name>
    <dbReference type="NCBI Taxonomy" id="304"/>
    <lineage>
        <taxon>Bacteria</taxon>
        <taxon>Pseudomonadati</taxon>
        <taxon>Pseudomonadota</taxon>
        <taxon>Betaproteobacteria</taxon>
        <taxon>Burkholderiales</taxon>
        <taxon>Sphaerotilaceae</taxon>
        <taxon>Roseateles</taxon>
    </lineage>
</organism>
<dbReference type="Proteomes" id="UP001180453">
    <property type="component" value="Unassembled WGS sequence"/>
</dbReference>
<proteinExistence type="predicted"/>
<keyword evidence="2" id="KW-0732">Signal</keyword>
<feature type="chain" id="PRO_5045056311" evidence="2">
    <location>
        <begin position="25"/>
        <end position="515"/>
    </location>
</feature>
<protein>
    <submittedName>
        <fullName evidence="3">Uncharacterized protein (PEP-CTERM system associated)</fullName>
    </submittedName>
</protein>
<comment type="caution">
    <text evidence="3">The sequence shown here is derived from an EMBL/GenBank/DDBJ whole genome shotgun (WGS) entry which is preliminary data.</text>
</comment>
<feature type="compositionally biased region" description="Gly residues" evidence="1">
    <location>
        <begin position="271"/>
        <end position="280"/>
    </location>
</feature>
<name>A0ABU1YQN3_ROSSA</name>
<feature type="region of interest" description="Disordered" evidence="1">
    <location>
        <begin position="267"/>
        <end position="287"/>
    </location>
</feature>
<feature type="signal peptide" evidence="2">
    <location>
        <begin position="1"/>
        <end position="24"/>
    </location>
</feature>
<evidence type="ECO:0000256" key="1">
    <source>
        <dbReference type="SAM" id="MobiDB-lite"/>
    </source>
</evidence>
<evidence type="ECO:0000313" key="4">
    <source>
        <dbReference type="Proteomes" id="UP001180453"/>
    </source>
</evidence>
<accession>A0ABU1YQN3</accession>
<sequence>MTRLRPEPRHLPLALALCALAAQAQQGEGGGTSSGSAIRPRIGFSQAWTDNLRLNDNEKDAALITTVSPGVSIVRNTGTLRGSLDYTLNGITYLKTTYGSQIQNSLSASAQAEIVPRTFSVDAQASIGQQNASAFGLQQAPTLGSQGSVSALDNPNRRETGTLTVSPLLHGQLGGLASVDLRGNFSMTEVKGSALGDSHGSGGSLRIAQLNPGLLSWYLQALTQQTRPKGTLSNRNSSATAGLNYRPNPDLLFSVNAGQERNDYLSHSGGDQSGFTGGVTGEWTPTSRTRINGNWQKHAYGDGHGLTFEHRMRNSVWRLSDTRNVTLGNTGAIGGVRTNYDLYFLLFASLEPDPIKRDTLVRAYLLSQGMSPDAQAALGFLSAGPSQLRNQMFSFALQGVRSNVTATVSRSITTRLGENLNQGDLANNARIEQRSYSLSGSYQLSPVSGISLTVSRQETVGDANNRRAQLTTLAANWNTRLGTRLSAQLGARHSRFEGVTPYSENAAYANLTQQF</sequence>
<reference evidence="3 4" key="1">
    <citation type="submission" date="2023-07" db="EMBL/GenBank/DDBJ databases">
        <title>Sorghum-associated microbial communities from plants grown in Nebraska, USA.</title>
        <authorList>
            <person name="Schachtman D."/>
        </authorList>
    </citation>
    <scope>NUCLEOTIDE SEQUENCE [LARGE SCALE GENOMIC DNA]</scope>
    <source>
        <strain evidence="3 4">BE314</strain>
    </source>
</reference>
<keyword evidence="4" id="KW-1185">Reference proteome</keyword>
<dbReference type="RefSeq" id="WP_310267934.1">
    <property type="nucleotide sequence ID" value="NZ_JAVDXU010000003.1"/>
</dbReference>
<dbReference type="NCBIfam" id="TIGR03016">
    <property type="entry name" value="pepcterm_hypo_1"/>
    <property type="match status" value="1"/>
</dbReference>
<dbReference type="InterPro" id="IPR017467">
    <property type="entry name" value="CHP03016_PEP-CTERM"/>
</dbReference>
<evidence type="ECO:0000313" key="3">
    <source>
        <dbReference type="EMBL" id="MDR7271170.1"/>
    </source>
</evidence>